<accession>A0A7X0G789</accession>
<dbReference type="RefSeq" id="WP_185033073.1">
    <property type="nucleotide sequence ID" value="NZ_JACHMQ010000001.1"/>
</dbReference>
<dbReference type="AlphaFoldDB" id="A0A7X0G789"/>
<organism evidence="1 2">
    <name type="scientific">Actinomadura coerulea</name>
    <dbReference type="NCBI Taxonomy" id="46159"/>
    <lineage>
        <taxon>Bacteria</taxon>
        <taxon>Bacillati</taxon>
        <taxon>Actinomycetota</taxon>
        <taxon>Actinomycetes</taxon>
        <taxon>Streptosporangiales</taxon>
        <taxon>Thermomonosporaceae</taxon>
        <taxon>Actinomadura</taxon>
    </lineage>
</organism>
<evidence type="ECO:0000313" key="2">
    <source>
        <dbReference type="Proteomes" id="UP000546324"/>
    </source>
</evidence>
<reference evidence="1 2" key="1">
    <citation type="submission" date="2020-08" db="EMBL/GenBank/DDBJ databases">
        <title>Sequencing the genomes of 1000 actinobacteria strains.</title>
        <authorList>
            <person name="Klenk H.-P."/>
        </authorList>
    </citation>
    <scope>NUCLEOTIDE SEQUENCE [LARGE SCALE GENOMIC DNA]</scope>
    <source>
        <strain evidence="1 2">DSM 43675</strain>
    </source>
</reference>
<dbReference type="Proteomes" id="UP000546324">
    <property type="component" value="Unassembled WGS sequence"/>
</dbReference>
<evidence type="ECO:0000313" key="1">
    <source>
        <dbReference type="EMBL" id="MBB6400499.1"/>
    </source>
</evidence>
<gene>
    <name evidence="1" type="ORF">BKA00_007413</name>
</gene>
<proteinExistence type="predicted"/>
<sequence>MKSFSYTELDKLAGEVLPERAVLSTLLVGGGENENGNLNLNHGGGDGGTTAIMNACQSQQTRPDSGLLQLVGLHAQTDASSQSCVPGAAISGH</sequence>
<comment type="caution">
    <text evidence="1">The sequence shown here is derived from an EMBL/GenBank/DDBJ whole genome shotgun (WGS) entry which is preliminary data.</text>
</comment>
<name>A0A7X0G789_9ACTN</name>
<protein>
    <submittedName>
        <fullName evidence="1">Uncharacterized protein</fullName>
    </submittedName>
</protein>
<keyword evidence="2" id="KW-1185">Reference proteome</keyword>
<dbReference type="EMBL" id="JACHMQ010000001">
    <property type="protein sequence ID" value="MBB6400499.1"/>
    <property type="molecule type" value="Genomic_DNA"/>
</dbReference>